<organism evidence="10 11">
    <name type="scientific">Brevibacterium salitolerans</name>
    <dbReference type="NCBI Taxonomy" id="1403566"/>
    <lineage>
        <taxon>Bacteria</taxon>
        <taxon>Bacillati</taxon>
        <taxon>Actinomycetota</taxon>
        <taxon>Actinomycetes</taxon>
        <taxon>Micrococcales</taxon>
        <taxon>Brevibacteriaceae</taxon>
        <taxon>Brevibacterium</taxon>
    </lineage>
</organism>
<accession>A0ABN2WLT5</accession>
<reference evidence="10 11" key="1">
    <citation type="journal article" date="2019" name="Int. J. Syst. Evol. Microbiol.">
        <title>The Global Catalogue of Microorganisms (GCM) 10K type strain sequencing project: providing services to taxonomists for standard genome sequencing and annotation.</title>
        <authorList>
            <consortium name="The Broad Institute Genomics Platform"/>
            <consortium name="The Broad Institute Genome Sequencing Center for Infectious Disease"/>
            <person name="Wu L."/>
            <person name="Ma J."/>
        </authorList>
    </citation>
    <scope>NUCLEOTIDE SEQUENCE [LARGE SCALE GENOMIC DNA]</scope>
    <source>
        <strain evidence="10 11">JCM 15900</strain>
    </source>
</reference>
<dbReference type="InterPro" id="IPR000515">
    <property type="entry name" value="MetI-like"/>
</dbReference>
<keyword evidence="5 7" id="KW-1133">Transmembrane helix</keyword>
<name>A0ABN2WLT5_9MICO</name>
<comment type="caution">
    <text evidence="10">The sequence shown here is derived from an EMBL/GenBank/DDBJ whole genome shotgun (WGS) entry which is preliminary data.</text>
</comment>
<dbReference type="InterPro" id="IPR050366">
    <property type="entry name" value="BP-dependent_transpt_permease"/>
</dbReference>
<feature type="transmembrane region" description="Helical" evidence="7">
    <location>
        <begin position="140"/>
        <end position="166"/>
    </location>
</feature>
<evidence type="ECO:0000256" key="5">
    <source>
        <dbReference type="ARBA" id="ARBA00022989"/>
    </source>
</evidence>
<evidence type="ECO:0000256" key="8">
    <source>
        <dbReference type="SAM" id="MobiDB-lite"/>
    </source>
</evidence>
<keyword evidence="2 7" id="KW-0813">Transport</keyword>
<keyword evidence="3" id="KW-1003">Cell membrane</keyword>
<keyword evidence="6 7" id="KW-0472">Membrane</keyword>
<comment type="subcellular location">
    <subcellularLocation>
        <location evidence="1 7">Cell membrane</location>
        <topology evidence="1 7">Multi-pass membrane protein</topology>
    </subcellularLocation>
</comment>
<feature type="transmembrane region" description="Helical" evidence="7">
    <location>
        <begin position="304"/>
        <end position="326"/>
    </location>
</feature>
<dbReference type="SUPFAM" id="SSF161098">
    <property type="entry name" value="MetI-like"/>
    <property type="match status" value="1"/>
</dbReference>
<evidence type="ECO:0000259" key="9">
    <source>
        <dbReference type="PROSITE" id="PS50928"/>
    </source>
</evidence>
<evidence type="ECO:0000256" key="6">
    <source>
        <dbReference type="ARBA" id="ARBA00023136"/>
    </source>
</evidence>
<dbReference type="RefSeq" id="WP_344336235.1">
    <property type="nucleotide sequence ID" value="NZ_BAAAPZ010000004.1"/>
</dbReference>
<feature type="region of interest" description="Disordered" evidence="8">
    <location>
        <begin position="1"/>
        <end position="60"/>
    </location>
</feature>
<evidence type="ECO:0000256" key="7">
    <source>
        <dbReference type="RuleBase" id="RU363032"/>
    </source>
</evidence>
<keyword evidence="4 7" id="KW-0812">Transmembrane</keyword>
<feature type="compositionally biased region" description="Low complexity" evidence="8">
    <location>
        <begin position="1"/>
        <end position="21"/>
    </location>
</feature>
<dbReference type="PANTHER" id="PTHR43386">
    <property type="entry name" value="OLIGOPEPTIDE TRANSPORT SYSTEM PERMEASE PROTEIN APPC"/>
    <property type="match status" value="1"/>
</dbReference>
<gene>
    <name evidence="10" type="ORF">GCM10009823_12120</name>
</gene>
<comment type="similarity">
    <text evidence="7">Belongs to the binding-protein-dependent transport system permease family.</text>
</comment>
<evidence type="ECO:0000256" key="1">
    <source>
        <dbReference type="ARBA" id="ARBA00004651"/>
    </source>
</evidence>
<feature type="domain" description="ABC transmembrane type-1" evidence="9">
    <location>
        <begin position="138"/>
        <end position="327"/>
    </location>
</feature>
<protein>
    <recommendedName>
        <fullName evidence="9">ABC transmembrane type-1 domain-containing protein</fullName>
    </recommendedName>
</protein>
<dbReference type="PANTHER" id="PTHR43386:SF25">
    <property type="entry name" value="PEPTIDE ABC TRANSPORTER PERMEASE PROTEIN"/>
    <property type="match status" value="1"/>
</dbReference>
<keyword evidence="11" id="KW-1185">Reference proteome</keyword>
<feature type="transmembrane region" description="Helical" evidence="7">
    <location>
        <begin position="204"/>
        <end position="227"/>
    </location>
</feature>
<evidence type="ECO:0000256" key="3">
    <source>
        <dbReference type="ARBA" id="ARBA00022475"/>
    </source>
</evidence>
<dbReference type="CDD" id="cd06261">
    <property type="entry name" value="TM_PBP2"/>
    <property type="match status" value="1"/>
</dbReference>
<dbReference type="Proteomes" id="UP001500984">
    <property type="component" value="Unassembled WGS sequence"/>
</dbReference>
<dbReference type="EMBL" id="BAAAPZ010000004">
    <property type="protein sequence ID" value="GAA2093640.1"/>
    <property type="molecule type" value="Genomic_DNA"/>
</dbReference>
<evidence type="ECO:0000313" key="10">
    <source>
        <dbReference type="EMBL" id="GAA2093640.1"/>
    </source>
</evidence>
<dbReference type="PROSITE" id="PS50928">
    <property type="entry name" value="ABC_TM1"/>
    <property type="match status" value="1"/>
</dbReference>
<sequence length="341" mass="34562">MRAQPSDSSAARTRSAGAASGEQDANSAVAEAGFGSAPDLTATAPAGAVPGTASGPASSAGPRRFRGSVFEIAVPAALLAVLVLACLLAPVLPFVPDPDLGVFNGGDGEPRMGLFSAGHLLGTDALGRDLLSRSLHGGQISILIGLGSVLVGLAVGGVIGIVAGYLGGAVDAVLMRVLDIFLAFPSLVLALVVATYLGPSIPNLIVAIAFYSIPSYARIARAGALAVRERDFILSARLAGARAGHILVRHVVPRVIGSLLTYGLTICGIAIITEASLSFLGLGIEPPTPTWGNMMADGKTDLSSAPQLVLVPGFLLFLTVVSLNLLADGIRQRMDSEGSAR</sequence>
<evidence type="ECO:0000256" key="4">
    <source>
        <dbReference type="ARBA" id="ARBA00022692"/>
    </source>
</evidence>
<dbReference type="Pfam" id="PF00528">
    <property type="entry name" value="BPD_transp_1"/>
    <property type="match status" value="1"/>
</dbReference>
<feature type="transmembrane region" description="Helical" evidence="7">
    <location>
        <begin position="259"/>
        <end position="284"/>
    </location>
</feature>
<feature type="compositionally biased region" description="Low complexity" evidence="8">
    <location>
        <begin position="41"/>
        <end position="60"/>
    </location>
</feature>
<dbReference type="Gene3D" id="1.10.3720.10">
    <property type="entry name" value="MetI-like"/>
    <property type="match status" value="1"/>
</dbReference>
<proteinExistence type="inferred from homology"/>
<evidence type="ECO:0000256" key="2">
    <source>
        <dbReference type="ARBA" id="ARBA00022448"/>
    </source>
</evidence>
<evidence type="ECO:0000313" key="11">
    <source>
        <dbReference type="Proteomes" id="UP001500984"/>
    </source>
</evidence>
<feature type="transmembrane region" description="Helical" evidence="7">
    <location>
        <begin position="178"/>
        <end position="198"/>
    </location>
</feature>
<dbReference type="InterPro" id="IPR035906">
    <property type="entry name" value="MetI-like_sf"/>
</dbReference>
<feature type="transmembrane region" description="Helical" evidence="7">
    <location>
        <begin position="72"/>
        <end position="95"/>
    </location>
</feature>